<reference evidence="3 4" key="1">
    <citation type="submission" date="2019-06" db="EMBL/GenBank/DDBJ databases">
        <title>Genome of new Rhodobacteraceae sp. SM1903.</title>
        <authorList>
            <person name="Ren X."/>
        </authorList>
    </citation>
    <scope>NUCLEOTIDE SEQUENCE [LARGE SCALE GENOMIC DNA]</scope>
    <source>
        <strain evidence="3 4">SM1903</strain>
    </source>
</reference>
<feature type="transmembrane region" description="Helical" evidence="1">
    <location>
        <begin position="135"/>
        <end position="153"/>
    </location>
</feature>
<dbReference type="AlphaFoldDB" id="A0A5C5GGA7"/>
<dbReference type="InterPro" id="IPR037185">
    <property type="entry name" value="EmrE-like"/>
</dbReference>
<proteinExistence type="predicted"/>
<dbReference type="RefSeq" id="WP_140194278.1">
    <property type="nucleotide sequence ID" value="NZ_CP065915.1"/>
</dbReference>
<feature type="transmembrane region" description="Helical" evidence="1">
    <location>
        <begin position="111"/>
        <end position="128"/>
    </location>
</feature>
<feature type="transmembrane region" description="Helical" evidence="1">
    <location>
        <begin position="219"/>
        <end position="237"/>
    </location>
</feature>
<feature type="transmembrane region" description="Helical" evidence="1">
    <location>
        <begin position="249"/>
        <end position="268"/>
    </location>
</feature>
<keyword evidence="1" id="KW-0472">Membrane</keyword>
<name>A0A5C5GGA7_9RHOB</name>
<keyword evidence="1" id="KW-0812">Transmembrane</keyword>
<feature type="domain" description="EamA" evidence="2">
    <location>
        <begin position="19"/>
        <end position="150"/>
    </location>
</feature>
<evidence type="ECO:0000313" key="3">
    <source>
        <dbReference type="EMBL" id="TNY33590.1"/>
    </source>
</evidence>
<feature type="transmembrane region" description="Helical" evidence="1">
    <location>
        <begin position="44"/>
        <end position="66"/>
    </location>
</feature>
<feature type="transmembrane region" description="Helical" evidence="1">
    <location>
        <begin position="159"/>
        <end position="177"/>
    </location>
</feature>
<dbReference type="Proteomes" id="UP000314011">
    <property type="component" value="Unassembled WGS sequence"/>
</dbReference>
<dbReference type="SUPFAM" id="SSF103481">
    <property type="entry name" value="Multidrug resistance efflux transporter EmrE"/>
    <property type="match status" value="2"/>
</dbReference>
<dbReference type="PANTHER" id="PTHR22911">
    <property type="entry name" value="ACYL-MALONYL CONDENSING ENZYME-RELATED"/>
    <property type="match status" value="1"/>
</dbReference>
<protein>
    <submittedName>
        <fullName evidence="3">DMT family transporter</fullName>
    </submittedName>
</protein>
<sequence>MTANASRRPRAALSPNLVGSGFMVLAMMGFAVEDAFFKAASASASPGLLTVIFGVLGTVAFAVLSWRAGQSPVTPQMLKPRLLIRSAFEIVGRLFFALALAFTPLSTTSAILQATPLVVTLGAAVLLGEHVGPRRWVAILLGFCGVLLILRPTPAGFEVSALLAVMGMIGFAGRDLATRASPPEVSGNQLGVLGFLVVTAAGLVILATEGGAPTIDLPAALRICGTATAGVLAYAALTRAMRTGEISVVAPFRYSRLLIALLFAYVLFGERPDALTLAGAGLIVGSGLYTLWRSHRAGR</sequence>
<feature type="transmembrane region" description="Helical" evidence="1">
    <location>
        <begin position="274"/>
        <end position="292"/>
    </location>
</feature>
<comment type="caution">
    <text evidence="3">The sequence shown here is derived from an EMBL/GenBank/DDBJ whole genome shotgun (WGS) entry which is preliminary data.</text>
</comment>
<dbReference type="Pfam" id="PF00892">
    <property type="entry name" value="EamA"/>
    <property type="match status" value="2"/>
</dbReference>
<feature type="transmembrane region" description="Helical" evidence="1">
    <location>
        <begin position="87"/>
        <end position="105"/>
    </location>
</feature>
<dbReference type="OrthoDB" id="7165334at2"/>
<dbReference type="Gene3D" id="1.10.3730.20">
    <property type="match status" value="2"/>
</dbReference>
<evidence type="ECO:0000313" key="4">
    <source>
        <dbReference type="Proteomes" id="UP000314011"/>
    </source>
</evidence>
<gene>
    <name evidence="3" type="ORF">FHY64_10040</name>
</gene>
<feature type="transmembrane region" description="Helical" evidence="1">
    <location>
        <begin position="12"/>
        <end position="32"/>
    </location>
</feature>
<evidence type="ECO:0000259" key="2">
    <source>
        <dbReference type="Pfam" id="PF00892"/>
    </source>
</evidence>
<dbReference type="EMBL" id="VFFF01000001">
    <property type="protein sequence ID" value="TNY33590.1"/>
    <property type="molecule type" value="Genomic_DNA"/>
</dbReference>
<keyword evidence="1" id="KW-1133">Transmembrane helix</keyword>
<dbReference type="PANTHER" id="PTHR22911:SF135">
    <property type="entry name" value="BLR4310 PROTEIN"/>
    <property type="match status" value="1"/>
</dbReference>
<feature type="transmembrane region" description="Helical" evidence="1">
    <location>
        <begin position="189"/>
        <end position="207"/>
    </location>
</feature>
<organism evidence="3 4">
    <name type="scientific">Pelagovum pacificum</name>
    <dbReference type="NCBI Taxonomy" id="2588711"/>
    <lineage>
        <taxon>Bacteria</taxon>
        <taxon>Pseudomonadati</taxon>
        <taxon>Pseudomonadota</taxon>
        <taxon>Alphaproteobacteria</taxon>
        <taxon>Rhodobacterales</taxon>
        <taxon>Paracoccaceae</taxon>
        <taxon>Pelagovum</taxon>
    </lineage>
</organism>
<dbReference type="GO" id="GO:0016020">
    <property type="term" value="C:membrane"/>
    <property type="evidence" value="ECO:0007669"/>
    <property type="project" value="InterPro"/>
</dbReference>
<feature type="domain" description="EamA" evidence="2">
    <location>
        <begin position="162"/>
        <end position="286"/>
    </location>
</feature>
<evidence type="ECO:0000256" key="1">
    <source>
        <dbReference type="SAM" id="Phobius"/>
    </source>
</evidence>
<dbReference type="InterPro" id="IPR000620">
    <property type="entry name" value="EamA_dom"/>
</dbReference>
<keyword evidence="4" id="KW-1185">Reference proteome</keyword>
<accession>A0A5C5GGA7</accession>